<sequence length="264" mass="29003">MSYASTSKAKDNVQNRGDKGSSLLGTTAFLGLRTADVVLEYHILRHGLANNLITKLGGDVLLPGPAAVTHTPLDVLGLSPYRLVILAMSFGAAAKQVYWLTATSYERLPLSTAIPVGIFNGVGSTINTLLFLCRQTSASANGERFPQTPLLIGAVLYAVGIVVESLSETQRYLFKKDPKNKGKVYTGGLFSVARHINFTGYVTWRIGYGIAAGGYAWGLFNFAMVLVGFWRAIPPLNHYCEERYGEQWQQYKRQTPYKMLPGVW</sequence>
<feature type="transmembrane region" description="Helical" evidence="1">
    <location>
        <begin position="83"/>
        <end position="101"/>
    </location>
</feature>
<dbReference type="OrthoDB" id="67965at2759"/>
<dbReference type="InterPro" id="IPR010721">
    <property type="entry name" value="UstE-like"/>
</dbReference>
<accession>A0A9P4J4S4</accession>
<dbReference type="GO" id="GO:0016020">
    <property type="term" value="C:membrane"/>
    <property type="evidence" value="ECO:0007669"/>
    <property type="project" value="TreeGrafter"/>
</dbReference>
<evidence type="ECO:0008006" key="4">
    <source>
        <dbReference type="Google" id="ProtNLM"/>
    </source>
</evidence>
<keyword evidence="3" id="KW-1185">Reference proteome</keyword>
<feature type="transmembrane region" description="Helical" evidence="1">
    <location>
        <begin position="113"/>
        <end position="133"/>
    </location>
</feature>
<evidence type="ECO:0000256" key="1">
    <source>
        <dbReference type="SAM" id="Phobius"/>
    </source>
</evidence>
<protein>
    <recommendedName>
        <fullName evidence="4">Steroid 5-alpha reductase C-terminal domain-containing protein</fullName>
    </recommendedName>
</protein>
<dbReference type="PROSITE" id="PS50244">
    <property type="entry name" value="S5A_REDUCTASE"/>
    <property type="match status" value="1"/>
</dbReference>
<dbReference type="EMBL" id="ML996085">
    <property type="protein sequence ID" value="KAF2153437.1"/>
    <property type="molecule type" value="Genomic_DNA"/>
</dbReference>
<dbReference type="Pfam" id="PF06966">
    <property type="entry name" value="DUF1295"/>
    <property type="match status" value="1"/>
</dbReference>
<evidence type="ECO:0000313" key="2">
    <source>
        <dbReference type="EMBL" id="KAF2153437.1"/>
    </source>
</evidence>
<dbReference type="PANTHER" id="PTHR32251">
    <property type="entry name" value="3-OXO-5-ALPHA-STEROID 4-DEHYDROGENASE"/>
    <property type="match status" value="1"/>
</dbReference>
<reference evidence="2" key="1">
    <citation type="journal article" date="2020" name="Stud. Mycol.">
        <title>101 Dothideomycetes genomes: a test case for predicting lifestyles and emergence of pathogens.</title>
        <authorList>
            <person name="Haridas S."/>
            <person name="Albert R."/>
            <person name="Binder M."/>
            <person name="Bloem J."/>
            <person name="Labutti K."/>
            <person name="Salamov A."/>
            <person name="Andreopoulos B."/>
            <person name="Baker S."/>
            <person name="Barry K."/>
            <person name="Bills G."/>
            <person name="Bluhm B."/>
            <person name="Cannon C."/>
            <person name="Castanera R."/>
            <person name="Culley D."/>
            <person name="Daum C."/>
            <person name="Ezra D."/>
            <person name="Gonzalez J."/>
            <person name="Henrissat B."/>
            <person name="Kuo A."/>
            <person name="Liang C."/>
            <person name="Lipzen A."/>
            <person name="Lutzoni F."/>
            <person name="Magnuson J."/>
            <person name="Mondo S."/>
            <person name="Nolan M."/>
            <person name="Ohm R."/>
            <person name="Pangilinan J."/>
            <person name="Park H.-J."/>
            <person name="Ramirez L."/>
            <person name="Alfaro M."/>
            <person name="Sun H."/>
            <person name="Tritt A."/>
            <person name="Yoshinaga Y."/>
            <person name="Zwiers L.-H."/>
            <person name="Turgeon B."/>
            <person name="Goodwin S."/>
            <person name="Spatafora J."/>
            <person name="Crous P."/>
            <person name="Grigoriev I."/>
        </authorList>
    </citation>
    <scope>NUCLEOTIDE SEQUENCE</scope>
    <source>
        <strain evidence="2">CBS 260.36</strain>
    </source>
</reference>
<organism evidence="2 3">
    <name type="scientific">Myriangium duriaei CBS 260.36</name>
    <dbReference type="NCBI Taxonomy" id="1168546"/>
    <lineage>
        <taxon>Eukaryota</taxon>
        <taxon>Fungi</taxon>
        <taxon>Dikarya</taxon>
        <taxon>Ascomycota</taxon>
        <taxon>Pezizomycotina</taxon>
        <taxon>Dothideomycetes</taxon>
        <taxon>Dothideomycetidae</taxon>
        <taxon>Myriangiales</taxon>
        <taxon>Myriangiaceae</taxon>
        <taxon>Myriangium</taxon>
    </lineage>
</organism>
<dbReference type="Proteomes" id="UP000799439">
    <property type="component" value="Unassembled WGS sequence"/>
</dbReference>
<keyword evidence="1" id="KW-1133">Transmembrane helix</keyword>
<name>A0A9P4J4S4_9PEZI</name>
<dbReference type="PANTHER" id="PTHR32251:SF15">
    <property type="entry name" value="3-OXO-5-ALPHA-STEROID 4-DEHYDROGENASE (DUF1295)"/>
    <property type="match status" value="1"/>
</dbReference>
<dbReference type="AlphaFoldDB" id="A0A9P4J4S4"/>
<comment type="caution">
    <text evidence="2">The sequence shown here is derived from an EMBL/GenBank/DDBJ whole genome shotgun (WGS) entry which is preliminary data.</text>
</comment>
<gene>
    <name evidence="2" type="ORF">K461DRAFT_224906</name>
</gene>
<evidence type="ECO:0000313" key="3">
    <source>
        <dbReference type="Proteomes" id="UP000799439"/>
    </source>
</evidence>
<keyword evidence="1" id="KW-0812">Transmembrane</keyword>
<dbReference type="Gene3D" id="1.20.120.1630">
    <property type="match status" value="1"/>
</dbReference>
<proteinExistence type="predicted"/>
<feature type="transmembrane region" description="Helical" evidence="1">
    <location>
        <begin position="206"/>
        <end position="229"/>
    </location>
</feature>
<feature type="transmembrane region" description="Helical" evidence="1">
    <location>
        <begin position="145"/>
        <end position="163"/>
    </location>
</feature>
<keyword evidence="1" id="KW-0472">Membrane</keyword>